<proteinExistence type="predicted"/>
<keyword evidence="7" id="KW-1185">Reference proteome</keyword>
<accession>A0A1G8CH23</accession>
<keyword evidence="5 6" id="KW-0449">Lipoprotein</keyword>
<dbReference type="Proteomes" id="UP000183263">
    <property type="component" value="Unassembled WGS sequence"/>
</dbReference>
<organism evidence="6 7">
    <name type="scientific">Rhodococcus triatomae</name>
    <dbReference type="NCBI Taxonomy" id="300028"/>
    <lineage>
        <taxon>Bacteria</taxon>
        <taxon>Bacillati</taxon>
        <taxon>Actinomycetota</taxon>
        <taxon>Actinomycetes</taxon>
        <taxon>Mycobacteriales</taxon>
        <taxon>Nocardiaceae</taxon>
        <taxon>Rhodococcus</taxon>
    </lineage>
</organism>
<sequence length="228" mass="23298">MRIYGERDISEDRRRIGRRSALTAVLAAGAVVVAVSGCGSDTSGTAAPEGGDITETGAATHEEGATPSPRPEQGEATGHASTAAAPTETGAGDDCSVPGGEPTAIANAVAAIPPPMSGVSWQAAESTLDGCSDLSYVVLETEGATVSSPWQLLLFHRGEFQGTGTRCNLGYQTVTGSGGDHVDVTYRYLVGEEPNAAPQGSVDITYRWNGSGVEMVGALPEEVTRGQC</sequence>
<reference evidence="6 7" key="1">
    <citation type="submission" date="2016-10" db="EMBL/GenBank/DDBJ databases">
        <authorList>
            <person name="de Groot N.N."/>
        </authorList>
    </citation>
    <scope>NUCLEOTIDE SEQUENCE [LARGE SCALE GENOMIC DNA]</scope>
    <source>
        <strain evidence="6 7">DSM 44892</strain>
    </source>
</reference>
<gene>
    <name evidence="6" type="ORF">SAMN05444695_10222</name>
</gene>
<protein>
    <submittedName>
        <fullName evidence="6">LppP/LprE lipoprotein</fullName>
    </submittedName>
</protein>
<dbReference type="InterPro" id="IPR025971">
    <property type="entry name" value="LppP/LprE"/>
</dbReference>
<evidence type="ECO:0000256" key="1">
    <source>
        <dbReference type="ARBA" id="ARBA00022475"/>
    </source>
</evidence>
<evidence type="ECO:0000313" key="6">
    <source>
        <dbReference type="EMBL" id="SDH44735.1"/>
    </source>
</evidence>
<evidence type="ECO:0000313" key="7">
    <source>
        <dbReference type="Proteomes" id="UP000183263"/>
    </source>
</evidence>
<dbReference type="RefSeq" id="WP_139183147.1">
    <property type="nucleotide sequence ID" value="NZ_CP048813.1"/>
</dbReference>
<keyword evidence="3" id="KW-0472">Membrane</keyword>
<keyword evidence="1" id="KW-1003">Cell membrane</keyword>
<name>A0A1G8CH23_9NOCA</name>
<evidence type="ECO:0000256" key="3">
    <source>
        <dbReference type="ARBA" id="ARBA00023136"/>
    </source>
</evidence>
<dbReference type="Pfam" id="PF14041">
    <property type="entry name" value="Lipoprotein_21"/>
    <property type="match status" value="1"/>
</dbReference>
<evidence type="ECO:0000256" key="2">
    <source>
        <dbReference type="ARBA" id="ARBA00022729"/>
    </source>
</evidence>
<dbReference type="EMBL" id="FNDN01000002">
    <property type="protein sequence ID" value="SDH44735.1"/>
    <property type="molecule type" value="Genomic_DNA"/>
</dbReference>
<keyword evidence="4" id="KW-0564">Palmitate</keyword>
<dbReference type="AlphaFoldDB" id="A0A1G8CH23"/>
<dbReference type="OrthoDB" id="4427395at2"/>
<keyword evidence="2" id="KW-0732">Signal</keyword>
<evidence type="ECO:0000256" key="4">
    <source>
        <dbReference type="ARBA" id="ARBA00023139"/>
    </source>
</evidence>
<evidence type="ECO:0000256" key="5">
    <source>
        <dbReference type="ARBA" id="ARBA00023288"/>
    </source>
</evidence>